<dbReference type="OrthoDB" id="5263at2759"/>
<feature type="transmembrane region" description="Helical" evidence="7">
    <location>
        <begin position="337"/>
        <end position="364"/>
    </location>
</feature>
<feature type="compositionally biased region" description="Low complexity" evidence="6">
    <location>
        <begin position="30"/>
        <end position="45"/>
    </location>
</feature>
<dbReference type="InterPro" id="IPR026046">
    <property type="entry name" value="UBIAD1"/>
</dbReference>
<evidence type="ECO:0000256" key="3">
    <source>
        <dbReference type="ARBA" id="ARBA00022692"/>
    </source>
</evidence>
<feature type="transmembrane region" description="Helical" evidence="7">
    <location>
        <begin position="249"/>
        <end position="269"/>
    </location>
</feature>
<keyword evidence="5 7" id="KW-0472">Membrane</keyword>
<evidence type="ECO:0000313" key="8">
    <source>
        <dbReference type="EMBL" id="PRW59154.1"/>
    </source>
</evidence>
<dbReference type="CDD" id="cd13962">
    <property type="entry name" value="PT_UbiA_UBIAD1"/>
    <property type="match status" value="1"/>
</dbReference>
<evidence type="ECO:0000256" key="5">
    <source>
        <dbReference type="ARBA" id="ARBA00023136"/>
    </source>
</evidence>
<keyword evidence="9" id="KW-1185">Reference proteome</keyword>
<feature type="transmembrane region" description="Helical" evidence="7">
    <location>
        <begin position="281"/>
        <end position="300"/>
    </location>
</feature>
<feature type="transmembrane region" description="Helical" evidence="7">
    <location>
        <begin position="186"/>
        <end position="215"/>
    </location>
</feature>
<dbReference type="PANTHER" id="PTHR13929:SF0">
    <property type="entry name" value="UBIA PRENYLTRANSFERASE DOMAIN-CONTAINING PROTEIN 1"/>
    <property type="match status" value="1"/>
</dbReference>
<keyword evidence="2" id="KW-0808">Transferase</keyword>
<proteinExistence type="inferred from homology"/>
<evidence type="ECO:0000256" key="7">
    <source>
        <dbReference type="SAM" id="Phobius"/>
    </source>
</evidence>
<comment type="subcellular location">
    <subcellularLocation>
        <location evidence="1">Membrane</location>
        <topology evidence="1">Multi-pass membrane protein</topology>
    </subcellularLocation>
</comment>
<comment type="caution">
    <text evidence="8">The sequence shown here is derived from an EMBL/GenBank/DDBJ whole genome shotgun (WGS) entry which is preliminary data.</text>
</comment>
<evidence type="ECO:0000256" key="1">
    <source>
        <dbReference type="ARBA" id="ARBA00004141"/>
    </source>
</evidence>
<dbReference type="GO" id="GO:0009234">
    <property type="term" value="P:menaquinone biosynthetic process"/>
    <property type="evidence" value="ECO:0007669"/>
    <property type="project" value="TreeGrafter"/>
</dbReference>
<dbReference type="Proteomes" id="UP000239899">
    <property type="component" value="Unassembled WGS sequence"/>
</dbReference>
<evidence type="ECO:0000256" key="2">
    <source>
        <dbReference type="ARBA" id="ARBA00022679"/>
    </source>
</evidence>
<feature type="region of interest" description="Disordered" evidence="6">
    <location>
        <begin position="22"/>
        <end position="45"/>
    </location>
</feature>
<dbReference type="Pfam" id="PF01040">
    <property type="entry name" value="UbiA"/>
    <property type="match status" value="1"/>
</dbReference>
<name>A0A2P6TYL1_CHLSO</name>
<keyword evidence="3 7" id="KW-0812">Transmembrane</keyword>
<feature type="transmembrane region" description="Helical" evidence="7">
    <location>
        <begin position="147"/>
        <end position="165"/>
    </location>
</feature>
<dbReference type="InterPro" id="IPR011937">
    <property type="entry name" value="DHNA_phytyltransferase_MenA"/>
</dbReference>
<sequence length="493" mass="52365">MYRIKKYLLPDEHSELCQAESIGSNHSSQRRPAAQQPQSQQSAALGLRPLLPGCRRCCRWRPAPPPLAPAAAAAGAAAGSEGDLRPQVEADTIIDPDGTVHLQPQSAEDRKDLWRRAVKLPMYSVGWAPILVSAAAAYVQTGAVDPARTLLLCLAATAIIGWLNLSNDVFDGMTGVDRSNKPESVVALLGGNARLVLGLATALLLAGGGLLFWLLQSAGNPLAPKMLYAAIAMGYIYQGPPFRWSYLGLGEPLCFLAFGPLATCAFYFAQVPPALAVFNKMIVGLSALVGLTTTVILFCAHFHQIEGDRAHGKMSPLVRLGTKKATEVLKGAVGTTYILAAGLAFTGVLPFSVLTSVIVAYGMAGEMVKLAETNMLNPDGLKKLKFLATKWHIAFSAMLGWRKGVSKLDAALVDKEDEEAVQAYEKRRGTKHGILKAPYVLMNLFRKIGGGGKKKKGKASGQAAGQEEEDPNVVPQAVPLPSSTGAQASYAVV</sequence>
<evidence type="ECO:0000256" key="6">
    <source>
        <dbReference type="SAM" id="MobiDB-lite"/>
    </source>
</evidence>
<gene>
    <name evidence="8" type="ORF">C2E21_2117</name>
</gene>
<dbReference type="InterPro" id="IPR000537">
    <property type="entry name" value="UbiA_prenyltransferase"/>
</dbReference>
<dbReference type="STRING" id="3076.A0A2P6TYL1"/>
<dbReference type="GO" id="GO:0004659">
    <property type="term" value="F:prenyltransferase activity"/>
    <property type="evidence" value="ECO:0007669"/>
    <property type="project" value="InterPro"/>
</dbReference>
<dbReference type="GO" id="GO:0016020">
    <property type="term" value="C:membrane"/>
    <property type="evidence" value="ECO:0007669"/>
    <property type="project" value="UniProtKB-SubCell"/>
</dbReference>
<reference evidence="8 9" key="1">
    <citation type="journal article" date="2018" name="Plant J.">
        <title>Genome sequences of Chlorella sorokiniana UTEX 1602 and Micractinium conductrix SAG 241.80: implications to maltose excretion by a green alga.</title>
        <authorList>
            <person name="Arriola M.B."/>
            <person name="Velmurugan N."/>
            <person name="Zhang Y."/>
            <person name="Plunkett M.H."/>
            <person name="Hondzo H."/>
            <person name="Barney B.M."/>
        </authorList>
    </citation>
    <scope>NUCLEOTIDE SEQUENCE [LARGE SCALE GENOMIC DNA]</scope>
    <source>
        <strain evidence="9">UTEX 1602</strain>
    </source>
</reference>
<evidence type="ECO:0000313" key="9">
    <source>
        <dbReference type="Proteomes" id="UP000239899"/>
    </source>
</evidence>
<dbReference type="AlphaFoldDB" id="A0A2P6TYL1"/>
<dbReference type="EMBL" id="LHPG02000004">
    <property type="protein sequence ID" value="PRW59154.1"/>
    <property type="molecule type" value="Genomic_DNA"/>
</dbReference>
<feature type="region of interest" description="Disordered" evidence="6">
    <location>
        <begin position="450"/>
        <end position="493"/>
    </location>
</feature>
<dbReference type="HAMAP" id="MF_01938">
    <property type="entry name" value="MenA_2"/>
    <property type="match status" value="1"/>
</dbReference>
<feature type="transmembrane region" description="Helical" evidence="7">
    <location>
        <begin position="120"/>
        <end position="141"/>
    </location>
</feature>
<dbReference type="PANTHER" id="PTHR13929">
    <property type="entry name" value="1,4-DIHYDROXY-2-NAPHTHOATE OCTAPRENYLTRANSFERASE"/>
    <property type="match status" value="1"/>
</dbReference>
<dbReference type="GO" id="GO:0042372">
    <property type="term" value="P:phylloquinone biosynthetic process"/>
    <property type="evidence" value="ECO:0007669"/>
    <property type="project" value="InterPro"/>
</dbReference>
<accession>A0A2P6TYL1</accession>
<protein>
    <submittedName>
        <fullName evidence="8">1,4-dihydroxy-2-naphthoate chloroplastic</fullName>
    </submittedName>
</protein>
<evidence type="ECO:0000256" key="4">
    <source>
        <dbReference type="ARBA" id="ARBA00022989"/>
    </source>
</evidence>
<dbReference type="NCBIfam" id="TIGR02235">
    <property type="entry name" value="menA_cyano-plnt"/>
    <property type="match status" value="1"/>
</dbReference>
<keyword evidence="4 7" id="KW-1133">Transmembrane helix</keyword>
<organism evidence="8 9">
    <name type="scientific">Chlorella sorokiniana</name>
    <name type="common">Freshwater green alga</name>
    <dbReference type="NCBI Taxonomy" id="3076"/>
    <lineage>
        <taxon>Eukaryota</taxon>
        <taxon>Viridiplantae</taxon>
        <taxon>Chlorophyta</taxon>
        <taxon>core chlorophytes</taxon>
        <taxon>Trebouxiophyceae</taxon>
        <taxon>Chlorellales</taxon>
        <taxon>Chlorellaceae</taxon>
        <taxon>Chlorella clade</taxon>
        <taxon>Chlorella</taxon>
    </lineage>
</organism>